<accession>A0ABN1G1J5</accession>
<protein>
    <submittedName>
        <fullName evidence="1">Uncharacterized protein</fullName>
    </submittedName>
</protein>
<organism evidence="1 2">
    <name type="scientific">Virgibacillus siamensis</name>
    <dbReference type="NCBI Taxonomy" id="480071"/>
    <lineage>
        <taxon>Bacteria</taxon>
        <taxon>Bacillati</taxon>
        <taxon>Bacillota</taxon>
        <taxon>Bacilli</taxon>
        <taxon>Bacillales</taxon>
        <taxon>Bacillaceae</taxon>
        <taxon>Virgibacillus</taxon>
    </lineage>
</organism>
<evidence type="ECO:0000313" key="2">
    <source>
        <dbReference type="Proteomes" id="UP001500866"/>
    </source>
</evidence>
<comment type="caution">
    <text evidence="1">The sequence shown here is derived from an EMBL/GenBank/DDBJ whole genome shotgun (WGS) entry which is preliminary data.</text>
</comment>
<name>A0ABN1G1J5_9BACI</name>
<evidence type="ECO:0000313" key="1">
    <source>
        <dbReference type="EMBL" id="GAA0602259.1"/>
    </source>
</evidence>
<gene>
    <name evidence="1" type="ORF">GCM10009001_18960</name>
</gene>
<reference evidence="1 2" key="1">
    <citation type="journal article" date="2019" name="Int. J. Syst. Evol. Microbiol.">
        <title>The Global Catalogue of Microorganisms (GCM) 10K type strain sequencing project: providing services to taxonomists for standard genome sequencing and annotation.</title>
        <authorList>
            <consortium name="The Broad Institute Genomics Platform"/>
            <consortium name="The Broad Institute Genome Sequencing Center for Infectious Disease"/>
            <person name="Wu L."/>
            <person name="Ma J."/>
        </authorList>
    </citation>
    <scope>NUCLEOTIDE SEQUENCE [LARGE SCALE GENOMIC DNA]</scope>
    <source>
        <strain evidence="1 2">JCM 15395</strain>
    </source>
</reference>
<dbReference type="EMBL" id="BAAADS010000012">
    <property type="protein sequence ID" value="GAA0602259.1"/>
    <property type="molecule type" value="Genomic_DNA"/>
</dbReference>
<proteinExistence type="predicted"/>
<keyword evidence="2" id="KW-1185">Reference proteome</keyword>
<sequence length="64" mass="7421">MLYSWVYDGNYGGTIIKVNISGIESIILLSTNIIEGNFFRLPKKYCRNMKDILHEYRIIIKHGG</sequence>
<dbReference type="Proteomes" id="UP001500866">
    <property type="component" value="Unassembled WGS sequence"/>
</dbReference>